<comment type="subcellular location">
    <subcellularLocation>
        <location evidence="1">Cell outer membrane</location>
    </subcellularLocation>
</comment>
<dbReference type="Gene3D" id="2.40.170.20">
    <property type="entry name" value="TonB-dependent receptor, beta-barrel domain"/>
    <property type="match status" value="1"/>
</dbReference>
<keyword evidence="4" id="KW-0812">Transmembrane</keyword>
<evidence type="ECO:0000256" key="3">
    <source>
        <dbReference type="ARBA" id="ARBA00023237"/>
    </source>
</evidence>
<dbReference type="InterPro" id="IPR037066">
    <property type="entry name" value="Plug_dom_sf"/>
</dbReference>
<name>A0A3E1NNL3_9BACT</name>
<dbReference type="InterPro" id="IPR036942">
    <property type="entry name" value="Beta-barrel_TonB_sf"/>
</dbReference>
<keyword evidence="3" id="KW-0998">Cell outer membrane</keyword>
<evidence type="ECO:0000313" key="6">
    <source>
        <dbReference type="EMBL" id="RFM29521.1"/>
    </source>
</evidence>
<proteinExistence type="predicted"/>
<evidence type="ECO:0000256" key="4">
    <source>
        <dbReference type="SAM" id="Phobius"/>
    </source>
</evidence>
<keyword evidence="6" id="KW-0675">Receptor</keyword>
<evidence type="ECO:0000256" key="2">
    <source>
        <dbReference type="ARBA" id="ARBA00023136"/>
    </source>
</evidence>
<feature type="domain" description="Outer membrane protein beta-barrel" evidence="5">
    <location>
        <begin position="429"/>
        <end position="830"/>
    </location>
</feature>
<gene>
    <name evidence="6" type="ORF">DXN05_00610</name>
</gene>
<dbReference type="Proteomes" id="UP000261284">
    <property type="component" value="Unassembled WGS sequence"/>
</dbReference>
<dbReference type="Pfam" id="PF13620">
    <property type="entry name" value="CarboxypepD_reg"/>
    <property type="match status" value="1"/>
</dbReference>
<dbReference type="AlphaFoldDB" id="A0A3E1NNL3"/>
<dbReference type="GO" id="GO:0009279">
    <property type="term" value="C:cell outer membrane"/>
    <property type="evidence" value="ECO:0007669"/>
    <property type="project" value="UniProtKB-SubCell"/>
</dbReference>
<keyword evidence="2 4" id="KW-0472">Membrane</keyword>
<dbReference type="InterPro" id="IPR008969">
    <property type="entry name" value="CarboxyPept-like_regulatory"/>
</dbReference>
<dbReference type="InterPro" id="IPR041700">
    <property type="entry name" value="OMP_b-brl_3"/>
</dbReference>
<dbReference type="PANTHER" id="PTHR40980">
    <property type="entry name" value="PLUG DOMAIN-CONTAINING PROTEIN"/>
    <property type="match status" value="1"/>
</dbReference>
<reference evidence="6 7" key="1">
    <citation type="submission" date="2018-08" db="EMBL/GenBank/DDBJ databases">
        <title>Chitinophagaceae sp. K23C18032701, a novel bacterium isolated from forest soil.</title>
        <authorList>
            <person name="Wang C."/>
        </authorList>
    </citation>
    <scope>NUCLEOTIDE SEQUENCE [LARGE SCALE GENOMIC DNA]</scope>
    <source>
        <strain evidence="6 7">K23C18032701</strain>
    </source>
</reference>
<dbReference type="SUPFAM" id="SSF49464">
    <property type="entry name" value="Carboxypeptidase regulatory domain-like"/>
    <property type="match status" value="1"/>
</dbReference>
<organism evidence="6 7">
    <name type="scientific">Deminuibacter soli</name>
    <dbReference type="NCBI Taxonomy" id="2291815"/>
    <lineage>
        <taxon>Bacteria</taxon>
        <taxon>Pseudomonadati</taxon>
        <taxon>Bacteroidota</taxon>
        <taxon>Chitinophagia</taxon>
        <taxon>Chitinophagales</taxon>
        <taxon>Chitinophagaceae</taxon>
        <taxon>Deminuibacter</taxon>
    </lineage>
</organism>
<sequence length="854" mass="94862">MPYKIQTILPYQRPVFICQRLVGKPGRLVDRPPKAVAVSTVLYHKPKHMKPFAILLLCYCFFQSFTVAATPVILKGQVQGADGRPMSFCNISLHTAAGKTVKGSISDSTGLYTISCKDTGSFYIQADAAGYAAAKTALFTIDSATGNTLTMATLQLSAAGNNLGNVTVTARKRLFTMEPDKMVMDIENSALATGNTVFEVLKKAPAVTTDKDDNLKLKGAACAIYIDGKPTYMSGEQLVNYLKSMPADAVAKIEIITNPGSKYDAAGSGGILNIKLKKNKAFGTNGIAMLGGGYGKYPKERGSIDLNHRSKNLNVFGSAYLGYSESYNLLNYNNVIENNGNITSQYRNNYWHPYSKWTSYKLGADYNVSSKTTLGVLVKRDNSRMFARTDDVTDVYGASGKLASSIYAVRNDTSYTHNSTYNLNLKTELDTAGSELNIDLDYARYTASDMDWNNNDFYDNSSLPYRDPYLFRNNQGGVVNIWSGKADYTKIFKNKLKLEAGAKISRVKTDNDLFVDSMQVKNWIKDTSRSNHFIYDETIAAAYATATRAFGNTNIQVGLRAEETGSTGNLVTTSRVDKRHYLNLFPTLFITQTLNSNNQLNISYSRRISRPGYQSLNPFVMYVDPYTRMEGNPFLRPSYSHSFEIKHGYKNFLFTSLSYRHSKSDEVMVILQDKATGVTTNTSGNAGSSDYAGLNITASLDITKWWSMDNNLGGSYSRNRSTIPSFSYNNSSFSGTASSSNSFKLPGKFKVQLDLSYEAPNRYGLVYYKSYYQVDLGLQRQLFNDKATLKINGSALLGQTAVRMHILSDELNTTWSNKWEGRKVNVSFVYKFGNSNVKDKRNRSTASQAEQNRL</sequence>
<dbReference type="EMBL" id="QTJU01000001">
    <property type="protein sequence ID" value="RFM29521.1"/>
    <property type="molecule type" value="Genomic_DNA"/>
</dbReference>
<accession>A0A3E1NNL3</accession>
<evidence type="ECO:0000256" key="1">
    <source>
        <dbReference type="ARBA" id="ARBA00004442"/>
    </source>
</evidence>
<dbReference type="PANTHER" id="PTHR40980:SF4">
    <property type="entry name" value="TONB-DEPENDENT RECEPTOR-LIKE BETA-BARREL DOMAIN-CONTAINING PROTEIN"/>
    <property type="match status" value="1"/>
</dbReference>
<protein>
    <submittedName>
        <fullName evidence="6">TonB-dependent receptor</fullName>
    </submittedName>
</protein>
<comment type="caution">
    <text evidence="6">The sequence shown here is derived from an EMBL/GenBank/DDBJ whole genome shotgun (WGS) entry which is preliminary data.</text>
</comment>
<keyword evidence="4" id="KW-1133">Transmembrane helix</keyword>
<feature type="transmembrane region" description="Helical" evidence="4">
    <location>
        <begin position="52"/>
        <end position="74"/>
    </location>
</feature>
<dbReference type="Gene3D" id="2.170.130.10">
    <property type="entry name" value="TonB-dependent receptor, plug domain"/>
    <property type="match status" value="1"/>
</dbReference>
<evidence type="ECO:0000259" key="5">
    <source>
        <dbReference type="Pfam" id="PF14905"/>
    </source>
</evidence>
<dbReference type="SUPFAM" id="SSF56935">
    <property type="entry name" value="Porins"/>
    <property type="match status" value="1"/>
</dbReference>
<keyword evidence="7" id="KW-1185">Reference proteome</keyword>
<dbReference type="Pfam" id="PF14905">
    <property type="entry name" value="OMP_b-brl_3"/>
    <property type="match status" value="1"/>
</dbReference>
<evidence type="ECO:0000313" key="7">
    <source>
        <dbReference type="Proteomes" id="UP000261284"/>
    </source>
</evidence>